<evidence type="ECO:0000313" key="2">
    <source>
        <dbReference type="EMBL" id="CEH12637.1"/>
    </source>
</evidence>
<dbReference type="OrthoDB" id="10360123at2759"/>
<dbReference type="AlphaFoldDB" id="A0A0P1BAJ3"/>
<feature type="chain" id="PRO_5006059327" evidence="1">
    <location>
        <begin position="20"/>
        <end position="674"/>
    </location>
</feature>
<evidence type="ECO:0000313" key="3">
    <source>
        <dbReference type="Proteomes" id="UP000054845"/>
    </source>
</evidence>
<feature type="signal peptide" evidence="1">
    <location>
        <begin position="1"/>
        <end position="19"/>
    </location>
</feature>
<proteinExistence type="predicted"/>
<dbReference type="EMBL" id="CCYA01000181">
    <property type="protein sequence ID" value="CEH12637.1"/>
    <property type="molecule type" value="Genomic_DNA"/>
</dbReference>
<keyword evidence="1" id="KW-0732">Signal</keyword>
<accession>A0A0P1BAJ3</accession>
<name>A0A0P1BAJ3_9BASI</name>
<organism evidence="2 3">
    <name type="scientific">Ceraceosorus bombacis</name>
    <dbReference type="NCBI Taxonomy" id="401625"/>
    <lineage>
        <taxon>Eukaryota</taxon>
        <taxon>Fungi</taxon>
        <taxon>Dikarya</taxon>
        <taxon>Basidiomycota</taxon>
        <taxon>Ustilaginomycotina</taxon>
        <taxon>Exobasidiomycetes</taxon>
        <taxon>Ceraceosorales</taxon>
        <taxon>Ceraceosoraceae</taxon>
        <taxon>Ceraceosorus</taxon>
    </lineage>
</organism>
<keyword evidence="3" id="KW-1185">Reference proteome</keyword>
<reference evidence="3" key="1">
    <citation type="submission" date="2014-09" db="EMBL/GenBank/DDBJ databases">
        <authorList>
            <person name="Sharma Rahul"/>
            <person name="Thines Marco"/>
        </authorList>
    </citation>
    <scope>NUCLEOTIDE SEQUENCE [LARGE SCALE GENOMIC DNA]</scope>
</reference>
<evidence type="ECO:0000256" key="1">
    <source>
        <dbReference type="SAM" id="SignalP"/>
    </source>
</evidence>
<sequence length="674" mass="73469">MRSSSLLISLLCFVLSASATPVDPVAIAPPQVVSTLPESVAVKDGKDAGSTFGTALWGVPGIGGFQPIWKRRKRAEVQDSTDKSDIQTLRNDHIFLAKRGQFDLPKFDTAIKNGKLVYKWTDGGRTWGNPIARRSSSNDAQERDLVADPIIEESSAEDFRNKAMKIALPVWPAKSDCGNSWHNPCRRRPRTLKGNVLESRSGTPDTMRPRAAEAANLESLPSGTVTRRLVGGSSDKQRAGVAEITKSQVNEHRRSDLGVTESELRVHSSRSELPDLKTALHEAAKGWGLVGHNWGKRGPFKRWSVPGRHTTDEKNPTSRRADFWDEDAEVGVAQPAFAAPIYGRDLATKKTKSGAAQTDFAIPIYGQGGALERRDPRWPLVLGSAKKGDKGQTWGRRDVSLTKDGKDWVLPEDGTEVGPSTIQTARSVQEVKGNQAAPRAPSSALDLDKRAKEFAVPINGWANTRGRRASPRGAHIMSRELDDGPFFPFPGGSAWGERSMSQEADAAISSLLGVRSDPVVEDAHPSQAGEPIHASDRLKGPKWGWPSWAGTKPITSRDSGSAPGIGHKVVEEARERDDDLDISDELASKIKSEVHIAWPVHGVGFAERSEAASKRWAFIGVDGGHRAVPDWDEGKRSLRKREVPQDGQAKIKRWGWGLPWGCGDCHDDAAVISR</sequence>
<protein>
    <submittedName>
        <fullName evidence="2">Uncharacterized protein</fullName>
    </submittedName>
</protein>
<dbReference type="Proteomes" id="UP000054845">
    <property type="component" value="Unassembled WGS sequence"/>
</dbReference>